<evidence type="ECO:0000256" key="1">
    <source>
        <dbReference type="SAM" id="SignalP"/>
    </source>
</evidence>
<organism evidence="2 3">
    <name type="scientific">Romanomermis culicivorax</name>
    <name type="common">Nematode worm</name>
    <dbReference type="NCBI Taxonomy" id="13658"/>
    <lineage>
        <taxon>Eukaryota</taxon>
        <taxon>Metazoa</taxon>
        <taxon>Ecdysozoa</taxon>
        <taxon>Nematoda</taxon>
        <taxon>Enoplea</taxon>
        <taxon>Dorylaimia</taxon>
        <taxon>Mermithida</taxon>
        <taxon>Mermithoidea</taxon>
        <taxon>Mermithidae</taxon>
        <taxon>Romanomermis</taxon>
    </lineage>
</organism>
<proteinExistence type="predicted"/>
<evidence type="ECO:0000313" key="3">
    <source>
        <dbReference type="WBParaSite" id="nRc.2.0.1.t28835-RA"/>
    </source>
</evidence>
<sequence>MRVKFKLSLGAIATLESLMAGAEAVPGLVNVGREYEKRQSKGLTFYDKVIIWNYVISSKTFDGKIQNKSGKPVLLL</sequence>
<protein>
    <submittedName>
        <fullName evidence="3">Uncharacterized protein</fullName>
    </submittedName>
</protein>
<dbReference type="Proteomes" id="UP000887565">
    <property type="component" value="Unplaced"/>
</dbReference>
<feature type="chain" id="PRO_5037915717" evidence="1">
    <location>
        <begin position="25"/>
        <end position="76"/>
    </location>
</feature>
<accession>A0A915JRD1</accession>
<dbReference type="AlphaFoldDB" id="A0A915JRD1"/>
<keyword evidence="2" id="KW-1185">Reference proteome</keyword>
<reference evidence="3" key="1">
    <citation type="submission" date="2022-11" db="UniProtKB">
        <authorList>
            <consortium name="WormBaseParasite"/>
        </authorList>
    </citation>
    <scope>IDENTIFICATION</scope>
</reference>
<dbReference type="WBParaSite" id="nRc.2.0.1.t28835-RA">
    <property type="protein sequence ID" value="nRc.2.0.1.t28835-RA"/>
    <property type="gene ID" value="nRc.2.0.1.g28835"/>
</dbReference>
<evidence type="ECO:0000313" key="2">
    <source>
        <dbReference type="Proteomes" id="UP000887565"/>
    </source>
</evidence>
<keyword evidence="1" id="KW-0732">Signal</keyword>
<feature type="signal peptide" evidence="1">
    <location>
        <begin position="1"/>
        <end position="24"/>
    </location>
</feature>
<name>A0A915JRD1_ROMCU</name>